<evidence type="ECO:0000313" key="1">
    <source>
        <dbReference type="EMBL" id="ELQ76004.1"/>
    </source>
</evidence>
<dbReference type="VEuPathDB" id="MicrosporidiaDB:THOM_1002"/>
<name>L7JX48_TRAHO</name>
<keyword evidence="2" id="KW-1185">Reference proteome</keyword>
<dbReference type="Proteomes" id="UP000011185">
    <property type="component" value="Unassembled WGS sequence"/>
</dbReference>
<organism evidence="1 2">
    <name type="scientific">Trachipleistophora hominis</name>
    <name type="common">Microsporidian parasite</name>
    <dbReference type="NCBI Taxonomy" id="72359"/>
    <lineage>
        <taxon>Eukaryota</taxon>
        <taxon>Fungi</taxon>
        <taxon>Fungi incertae sedis</taxon>
        <taxon>Microsporidia</taxon>
        <taxon>Pleistophoridae</taxon>
        <taxon>Trachipleistophora</taxon>
    </lineage>
</organism>
<protein>
    <submittedName>
        <fullName evidence="1">Uncharacterized protein</fullName>
    </submittedName>
</protein>
<gene>
    <name evidence="1" type="ORF">THOM_1002</name>
</gene>
<accession>L7JX48</accession>
<dbReference type="InParanoid" id="L7JX48"/>
<dbReference type="AlphaFoldDB" id="L7JX48"/>
<proteinExistence type="predicted"/>
<dbReference type="HOGENOM" id="CLU_3224894_0_0_1"/>
<evidence type="ECO:0000313" key="2">
    <source>
        <dbReference type="Proteomes" id="UP000011185"/>
    </source>
</evidence>
<dbReference type="EMBL" id="JH993888">
    <property type="protein sequence ID" value="ELQ76004.1"/>
    <property type="molecule type" value="Genomic_DNA"/>
</dbReference>
<reference evidence="1 2" key="1">
    <citation type="journal article" date="2012" name="PLoS Pathog.">
        <title>The genome of the obligate intracellular parasite Trachipleistophora hominis: new insights into microsporidian genome dynamics and reductive evolution.</title>
        <authorList>
            <person name="Heinz E."/>
            <person name="Williams T.A."/>
            <person name="Nakjang S."/>
            <person name="Noel C.J."/>
            <person name="Swan D.C."/>
            <person name="Goldberg A.V."/>
            <person name="Harris S.R."/>
            <person name="Weinmaier T."/>
            <person name="Markert S."/>
            <person name="Becher D."/>
            <person name="Bernhardt J."/>
            <person name="Dagan T."/>
            <person name="Hacker C."/>
            <person name="Lucocq J.M."/>
            <person name="Schweder T."/>
            <person name="Rattei T."/>
            <person name="Hall N."/>
            <person name="Hirt R.P."/>
            <person name="Embley T.M."/>
        </authorList>
    </citation>
    <scope>NUCLEOTIDE SEQUENCE [LARGE SCALE GENOMIC DNA]</scope>
</reference>
<sequence>MLDELKGSATDVISKVFNTYRKIYEHLVEINIMCPVTDQTAHDN</sequence>